<sequence length="977" mass="106714">MEIPSSCSSPLSVHTTIGIAPTFITPPRRRVSAKFDCHGHRRTRKILSISPNCTFLSSPISTSTTATTSTSCCSTTSSSYYGISISHSGSVKTLSLSSSSRKRSLPIVSAVFERFTERAIKAVMFSQREAKTLGKDMVFTQHLLLGLIAEDRATDGFLNSGITIDVAREAVRSIWQDDDSSDQNSVTSEASSSVTSATDVPFSISTKRVFEAAVEYSRTMGYNFIAPEHITIGLFTVDDGSAGRVLKRLGANVNHLAAVAVSRLQGELAKDGREPAAVSKSTREKSFPGKAAVVRSSEKTREKSALDQFCVDLTARANDGLIDPVIGRDIEVQRIVQILCRRTKNNPILLGEAGVGKTAIAEGLAISIAQGDVPVFLLMKRIMALDIGLLIAGAKERGELEGRVTTLIKDIKKSGNIILFIDEVHTLIGSGAVERGNKGSGLDIANLLKPPLGRGELQCIASTTMDEYRMQFEKDKALARRFQPVLINEPSQEDAVRILLGLRDKYEAYHKCRYTLEAINAAVHLSARYIADRHLPDKAIDLIDEAGSKACMEAFKRRKEQQTCILSKSPDDYWQEIRSVHAMHEVVLASELNNNKGSSSMEDDSKRIMEPSLPSTSDDNEPTVVGPGEIAVVASLWSGIPVQQLTADERMLLVGLDEQLKKRVVGQDEAVTAICRAVKRSRVGLNDPGRPIAAMLFCGPTGVGKTELTKALAACYFGSETAMLRLDMSEYMERHTVSKLIGSPPGYVGYGEGGTLTEAIRKRPFTVVLLDEIEKAHPDIFNILLQLFEDGHLTDSQGRRVSFKNALIVMTSNVGSTAIVKGRHSSIGFLIADNESTSYAGMKTLVMEELKAYFRPELLNRIDEVVVFHPLEKTQMLEILNLMLQEVNERLLSLGIGLEVSKATMDLICQQGFDRNYGARPLRRAVTLIIENLLSEALLSGDYQPGDTAVIDLDHSGNPVVTNRSSRNIYLSDTSVL</sequence>
<dbReference type="Gene3D" id="1.10.8.60">
    <property type="match status" value="1"/>
</dbReference>
<dbReference type="SMART" id="SM01086">
    <property type="entry name" value="ClpB_D2-small"/>
    <property type="match status" value="1"/>
</dbReference>
<organism evidence="10">
    <name type="scientific">Davidia involucrata</name>
    <name type="common">Dove tree</name>
    <dbReference type="NCBI Taxonomy" id="16924"/>
    <lineage>
        <taxon>Eukaryota</taxon>
        <taxon>Viridiplantae</taxon>
        <taxon>Streptophyta</taxon>
        <taxon>Embryophyta</taxon>
        <taxon>Tracheophyta</taxon>
        <taxon>Spermatophyta</taxon>
        <taxon>Magnoliopsida</taxon>
        <taxon>eudicotyledons</taxon>
        <taxon>Gunneridae</taxon>
        <taxon>Pentapetalae</taxon>
        <taxon>asterids</taxon>
        <taxon>Cornales</taxon>
        <taxon>Nyssaceae</taxon>
        <taxon>Davidia</taxon>
    </lineage>
</organism>
<dbReference type="EMBL" id="GHES01028525">
    <property type="protein sequence ID" value="MPA59084.1"/>
    <property type="molecule type" value="Transcribed_RNA"/>
</dbReference>
<accession>A0A5B7ARM0</accession>
<dbReference type="Pfam" id="PF00004">
    <property type="entry name" value="AAA"/>
    <property type="match status" value="1"/>
</dbReference>
<evidence type="ECO:0000313" key="9">
    <source>
        <dbReference type="EMBL" id="MPA59083.1"/>
    </source>
</evidence>
<dbReference type="Gene3D" id="1.10.1780.10">
    <property type="entry name" value="Clp, N-terminal domain"/>
    <property type="match status" value="1"/>
</dbReference>
<dbReference type="PROSITE" id="PS51903">
    <property type="entry name" value="CLP_R"/>
    <property type="match status" value="1"/>
</dbReference>
<dbReference type="PROSITE" id="PS00871">
    <property type="entry name" value="CLPAB_2"/>
    <property type="match status" value="1"/>
</dbReference>
<proteinExistence type="inferred from homology"/>
<dbReference type="CDD" id="cd19499">
    <property type="entry name" value="RecA-like_ClpB_Hsp104-like"/>
    <property type="match status" value="1"/>
</dbReference>
<dbReference type="CDD" id="cd00009">
    <property type="entry name" value="AAA"/>
    <property type="match status" value="1"/>
</dbReference>
<comment type="similarity">
    <text evidence="6">Belongs to the ClpA/ClpB family.</text>
</comment>
<dbReference type="PROSITE" id="PS00870">
    <property type="entry name" value="CLPAB_1"/>
    <property type="match status" value="1"/>
</dbReference>
<evidence type="ECO:0000256" key="1">
    <source>
        <dbReference type="ARBA" id="ARBA00022737"/>
    </source>
</evidence>
<keyword evidence="3 6" id="KW-0067">ATP-binding</keyword>
<dbReference type="InterPro" id="IPR003593">
    <property type="entry name" value="AAA+_ATPase"/>
</dbReference>
<reference evidence="10" key="1">
    <citation type="submission" date="2019-08" db="EMBL/GenBank/DDBJ databases">
        <title>Reference gene set and small RNA set construction with multiple tissues from Davidia involucrata Baill.</title>
        <authorList>
            <person name="Yang H."/>
            <person name="Zhou C."/>
            <person name="Li G."/>
            <person name="Wang J."/>
            <person name="Gao P."/>
            <person name="Wang M."/>
            <person name="Wang R."/>
            <person name="Zhao Y."/>
        </authorList>
    </citation>
    <scope>NUCLEOTIDE SEQUENCE</scope>
    <source>
        <tissue evidence="10">Mixed with DoveR01_LX</tissue>
    </source>
</reference>
<keyword evidence="1 5" id="KW-0677">Repeat</keyword>
<dbReference type="SUPFAM" id="SSF81923">
    <property type="entry name" value="Double Clp-N motif"/>
    <property type="match status" value="1"/>
</dbReference>
<dbReference type="InterPro" id="IPR036628">
    <property type="entry name" value="Clp_N_dom_sf"/>
</dbReference>
<keyword evidence="2 6" id="KW-0547">Nucleotide-binding</keyword>
<dbReference type="PRINTS" id="PR00300">
    <property type="entry name" value="CLPPROTEASEA"/>
</dbReference>
<dbReference type="InterPro" id="IPR004176">
    <property type="entry name" value="Clp_R_N"/>
</dbReference>
<dbReference type="FunFam" id="3.40.50.300:FF:000025">
    <property type="entry name" value="ATP-dependent Clp protease subunit"/>
    <property type="match status" value="1"/>
</dbReference>
<gene>
    <name evidence="9" type="ORF">Din_028524</name>
    <name evidence="10" type="ORF">Din_028525</name>
</gene>
<dbReference type="InterPro" id="IPR018368">
    <property type="entry name" value="ClpA/B_CS1"/>
</dbReference>
<dbReference type="InterPro" id="IPR001270">
    <property type="entry name" value="ClpA/B"/>
</dbReference>
<dbReference type="SMART" id="SM00382">
    <property type="entry name" value="AAA"/>
    <property type="match status" value="2"/>
</dbReference>
<dbReference type="Pfam" id="PF07724">
    <property type="entry name" value="AAA_2"/>
    <property type="match status" value="1"/>
</dbReference>
<evidence type="ECO:0000256" key="6">
    <source>
        <dbReference type="RuleBase" id="RU004432"/>
    </source>
</evidence>
<evidence type="ECO:0000256" key="7">
    <source>
        <dbReference type="SAM" id="MobiDB-lite"/>
    </source>
</evidence>
<dbReference type="Pfam" id="PF10431">
    <property type="entry name" value="ClpB_D2-small"/>
    <property type="match status" value="1"/>
</dbReference>
<dbReference type="Pfam" id="PF02861">
    <property type="entry name" value="Clp_N"/>
    <property type="match status" value="1"/>
</dbReference>
<dbReference type="InterPro" id="IPR003959">
    <property type="entry name" value="ATPase_AAA_core"/>
</dbReference>
<dbReference type="Gene3D" id="3.40.50.300">
    <property type="entry name" value="P-loop containing nucleotide triphosphate hydrolases"/>
    <property type="match status" value="3"/>
</dbReference>
<dbReference type="EMBL" id="GHES01028524">
    <property type="protein sequence ID" value="MPA59083.1"/>
    <property type="molecule type" value="Transcribed_RNA"/>
</dbReference>
<dbReference type="InterPro" id="IPR050130">
    <property type="entry name" value="ClpA_ClpB"/>
</dbReference>
<dbReference type="SUPFAM" id="SSF52540">
    <property type="entry name" value="P-loop containing nucleoside triphosphate hydrolases"/>
    <property type="match status" value="2"/>
</dbReference>
<name>A0A5B7ARM0_DAVIN</name>
<dbReference type="InterPro" id="IPR027417">
    <property type="entry name" value="P-loop_NTPase"/>
</dbReference>
<evidence type="ECO:0000256" key="2">
    <source>
        <dbReference type="ARBA" id="ARBA00022741"/>
    </source>
</evidence>
<evidence type="ECO:0000259" key="8">
    <source>
        <dbReference type="PROSITE" id="PS51903"/>
    </source>
</evidence>
<feature type="region of interest" description="Disordered" evidence="7">
    <location>
        <begin position="593"/>
        <end position="622"/>
    </location>
</feature>
<evidence type="ECO:0000313" key="10">
    <source>
        <dbReference type="EMBL" id="MPA59084.1"/>
    </source>
</evidence>
<feature type="domain" description="Clp R" evidence="8">
    <location>
        <begin position="112"/>
        <end position="267"/>
    </location>
</feature>
<evidence type="ECO:0000256" key="5">
    <source>
        <dbReference type="PROSITE-ProRule" id="PRU01251"/>
    </source>
</evidence>
<dbReference type="InterPro" id="IPR019489">
    <property type="entry name" value="Clp_ATPase_C"/>
</dbReference>
<dbReference type="GO" id="GO:0005737">
    <property type="term" value="C:cytoplasm"/>
    <property type="evidence" value="ECO:0007669"/>
    <property type="project" value="TreeGrafter"/>
</dbReference>
<evidence type="ECO:0000256" key="4">
    <source>
        <dbReference type="ARBA" id="ARBA00023186"/>
    </source>
</evidence>
<dbReference type="InterPro" id="IPR041546">
    <property type="entry name" value="ClpA/ClpB_AAA_lid"/>
</dbReference>
<evidence type="ECO:0000256" key="3">
    <source>
        <dbReference type="ARBA" id="ARBA00022840"/>
    </source>
</evidence>
<dbReference type="Pfam" id="PF17871">
    <property type="entry name" value="AAA_lid_9"/>
    <property type="match status" value="1"/>
</dbReference>
<keyword evidence="4 6" id="KW-0143">Chaperone</keyword>
<dbReference type="AlphaFoldDB" id="A0A5B7ARM0"/>
<dbReference type="PANTHER" id="PTHR11638:SF185">
    <property type="entry name" value="ATP-DEPENDENT CLP PROTEASE ATP-BINDING SUBUNIT"/>
    <property type="match status" value="1"/>
</dbReference>
<dbReference type="GO" id="GO:0034605">
    <property type="term" value="P:cellular response to heat"/>
    <property type="evidence" value="ECO:0007669"/>
    <property type="project" value="TreeGrafter"/>
</dbReference>
<dbReference type="GO" id="GO:0016887">
    <property type="term" value="F:ATP hydrolysis activity"/>
    <property type="evidence" value="ECO:0007669"/>
    <property type="project" value="InterPro"/>
</dbReference>
<protein>
    <recommendedName>
        <fullName evidence="8">Clp R domain-containing protein</fullName>
    </recommendedName>
</protein>
<dbReference type="InterPro" id="IPR028299">
    <property type="entry name" value="ClpA/B_CS2"/>
</dbReference>
<dbReference type="GO" id="GO:0005524">
    <property type="term" value="F:ATP binding"/>
    <property type="evidence" value="ECO:0007669"/>
    <property type="project" value="UniProtKB-KW"/>
</dbReference>
<dbReference type="PANTHER" id="PTHR11638">
    <property type="entry name" value="ATP-DEPENDENT CLP PROTEASE"/>
    <property type="match status" value="1"/>
</dbReference>